<comment type="function">
    <text evidence="7">Functions as a peptidoglycan terminase that cleaves nascent peptidoglycan strands endolytically to terminate their elongation.</text>
</comment>
<dbReference type="PANTHER" id="PTHR30518">
    <property type="entry name" value="ENDOLYTIC MUREIN TRANSGLYCOSYLASE"/>
    <property type="match status" value="1"/>
</dbReference>
<dbReference type="NCBIfam" id="TIGR00247">
    <property type="entry name" value="endolytic transglycosylase MltG"/>
    <property type="match status" value="1"/>
</dbReference>
<reference evidence="8 9" key="1">
    <citation type="submission" date="2019-03" db="EMBL/GenBank/DDBJ databases">
        <title>Genomic Encyclopedia of Type Strains, Phase IV (KMG-IV): sequencing the most valuable type-strain genomes for metagenomic binning, comparative biology and taxonomic classification.</title>
        <authorList>
            <person name="Goeker M."/>
        </authorList>
    </citation>
    <scope>NUCLEOTIDE SEQUENCE [LARGE SCALE GENOMIC DNA]</scope>
    <source>
        <strain evidence="8 9">DSM 23344</strain>
    </source>
</reference>
<evidence type="ECO:0000256" key="7">
    <source>
        <dbReference type="HAMAP-Rule" id="MF_02065"/>
    </source>
</evidence>
<keyword evidence="2 7" id="KW-0812">Transmembrane</keyword>
<evidence type="ECO:0000256" key="6">
    <source>
        <dbReference type="ARBA" id="ARBA00023316"/>
    </source>
</evidence>
<keyword evidence="6 7" id="KW-0961">Cell wall biogenesis/degradation</keyword>
<evidence type="ECO:0000256" key="1">
    <source>
        <dbReference type="ARBA" id="ARBA00022475"/>
    </source>
</evidence>
<evidence type="ECO:0000313" key="9">
    <source>
        <dbReference type="Proteomes" id="UP000294980"/>
    </source>
</evidence>
<dbReference type="GO" id="GO:0008932">
    <property type="term" value="F:lytic endotransglycosylase activity"/>
    <property type="evidence" value="ECO:0007669"/>
    <property type="project" value="UniProtKB-UniRule"/>
</dbReference>
<dbReference type="GO" id="GO:0009252">
    <property type="term" value="P:peptidoglycan biosynthetic process"/>
    <property type="evidence" value="ECO:0007669"/>
    <property type="project" value="UniProtKB-UniRule"/>
</dbReference>
<dbReference type="OrthoDB" id="9814591at2"/>
<name>A0A4R2KPG7_9GAMM</name>
<organism evidence="8 9">
    <name type="scientific">Chromatocurvus halotolerans</name>
    <dbReference type="NCBI Taxonomy" id="1132028"/>
    <lineage>
        <taxon>Bacteria</taxon>
        <taxon>Pseudomonadati</taxon>
        <taxon>Pseudomonadota</taxon>
        <taxon>Gammaproteobacteria</taxon>
        <taxon>Cellvibrionales</taxon>
        <taxon>Halieaceae</taxon>
        <taxon>Chromatocurvus</taxon>
    </lineage>
</organism>
<keyword evidence="1 7" id="KW-1003">Cell membrane</keyword>
<keyword evidence="3 7" id="KW-1133">Transmembrane helix</keyword>
<dbReference type="AlphaFoldDB" id="A0A4R2KPG7"/>
<dbReference type="Gene3D" id="3.30.1490.480">
    <property type="entry name" value="Endolytic murein transglycosylase"/>
    <property type="match status" value="1"/>
</dbReference>
<keyword evidence="7" id="KW-0997">Cell inner membrane</keyword>
<keyword evidence="9" id="KW-1185">Reference proteome</keyword>
<dbReference type="EC" id="4.2.2.29" evidence="7"/>
<dbReference type="GO" id="GO:0005886">
    <property type="term" value="C:plasma membrane"/>
    <property type="evidence" value="ECO:0007669"/>
    <property type="project" value="UniProtKB-UniRule"/>
</dbReference>
<dbReference type="Proteomes" id="UP000294980">
    <property type="component" value="Unassembled WGS sequence"/>
</dbReference>
<dbReference type="RefSeq" id="WP_117319203.1">
    <property type="nucleotide sequence ID" value="NZ_QQSW01000021.1"/>
</dbReference>
<dbReference type="CDD" id="cd08010">
    <property type="entry name" value="MltG_like"/>
    <property type="match status" value="1"/>
</dbReference>
<sequence length="341" mass="38047">MRRLILLCIVASLVLGAAGYAVWTQWQQPVAMPEEGYYLEVTPGDTLSSLSRRLAEDGIIRSRLLLNWYGRLTGLDARLQSGEYRLEGSLTTPQVLAHIGRGNVISYTVTLPEGITLDRALAILRHAPGLTSILSGPADDRLLALAEGRESAEGLFLPETYRYERGTTDWEVLRRAHEDLMAALHRLWNERSLPLPYDQPYDALIMASIVERETGVSRERRQVAGVFVRRLQSGMRLQTDPTVIYGLGAGFDGNLTRAHLRDIDNPYNSYRHGGLPPTPIALPGLAALYAALNPEEGSALYFVARGDGTHVFSDTLEEHQRAVQQYQLQRRSDYRSQPPRG</sequence>
<accession>A0A4R2KPG7</accession>
<evidence type="ECO:0000256" key="5">
    <source>
        <dbReference type="ARBA" id="ARBA00023239"/>
    </source>
</evidence>
<dbReference type="GO" id="GO:0071555">
    <property type="term" value="P:cell wall organization"/>
    <property type="evidence" value="ECO:0007669"/>
    <property type="project" value="UniProtKB-KW"/>
</dbReference>
<dbReference type="PANTHER" id="PTHR30518:SF2">
    <property type="entry name" value="ENDOLYTIC MUREIN TRANSGLYCOSYLASE"/>
    <property type="match status" value="1"/>
</dbReference>
<comment type="catalytic activity">
    <reaction evidence="7">
        <text>a peptidoglycan chain = a peptidoglycan chain with N-acetyl-1,6-anhydromuramyl-[peptide] at the reducing end + a peptidoglycan chain with N-acetylglucosamine at the non-reducing end.</text>
        <dbReference type="EC" id="4.2.2.29"/>
    </reaction>
</comment>
<evidence type="ECO:0000256" key="4">
    <source>
        <dbReference type="ARBA" id="ARBA00023136"/>
    </source>
</evidence>
<comment type="caution">
    <text evidence="8">The sequence shown here is derived from an EMBL/GenBank/DDBJ whole genome shotgun (WGS) entry which is preliminary data.</text>
</comment>
<evidence type="ECO:0000256" key="2">
    <source>
        <dbReference type="ARBA" id="ARBA00022692"/>
    </source>
</evidence>
<evidence type="ECO:0000313" key="8">
    <source>
        <dbReference type="EMBL" id="TCO72756.1"/>
    </source>
</evidence>
<proteinExistence type="inferred from homology"/>
<dbReference type="EMBL" id="SLWX01000017">
    <property type="protein sequence ID" value="TCO72756.1"/>
    <property type="molecule type" value="Genomic_DNA"/>
</dbReference>
<dbReference type="HAMAP" id="MF_02065">
    <property type="entry name" value="MltG"/>
    <property type="match status" value="1"/>
</dbReference>
<gene>
    <name evidence="7" type="primary">mltG</name>
    <name evidence="8" type="ORF">EV688_11747</name>
</gene>
<keyword evidence="5 7" id="KW-0456">Lyase</keyword>
<dbReference type="Gene3D" id="3.30.160.60">
    <property type="entry name" value="Classic Zinc Finger"/>
    <property type="match status" value="1"/>
</dbReference>
<dbReference type="Pfam" id="PF02618">
    <property type="entry name" value="YceG"/>
    <property type="match status" value="1"/>
</dbReference>
<feature type="site" description="Important for catalytic activity" evidence="7">
    <location>
        <position position="213"/>
    </location>
</feature>
<dbReference type="FunFam" id="3.30.160.60:FF:000242">
    <property type="entry name" value="Endolytic murein transglycosylase"/>
    <property type="match status" value="1"/>
</dbReference>
<evidence type="ECO:0000256" key="3">
    <source>
        <dbReference type="ARBA" id="ARBA00022989"/>
    </source>
</evidence>
<protein>
    <recommendedName>
        <fullName evidence="7">Endolytic murein transglycosylase</fullName>
        <ecNumber evidence="7">4.2.2.29</ecNumber>
    </recommendedName>
    <alternativeName>
        <fullName evidence="7">Peptidoglycan lytic transglycosylase</fullName>
    </alternativeName>
    <alternativeName>
        <fullName evidence="7">Peptidoglycan polymerization terminase</fullName>
    </alternativeName>
</protein>
<comment type="similarity">
    <text evidence="7">Belongs to the transglycosylase MltG family.</text>
</comment>
<dbReference type="InterPro" id="IPR003770">
    <property type="entry name" value="MLTG-like"/>
</dbReference>
<keyword evidence="4 7" id="KW-0472">Membrane</keyword>